<dbReference type="Ensembl" id="ENSPSIT00000002519.1">
    <property type="protein sequence ID" value="ENSPSIP00000002510.1"/>
    <property type="gene ID" value="ENSPSIG00000002468.1"/>
</dbReference>
<dbReference type="eggNOG" id="ENOG502QT83">
    <property type="taxonomic scope" value="Eukaryota"/>
</dbReference>
<protein>
    <recommendedName>
        <fullName evidence="3">DUF4371 domain-containing protein</fullName>
    </recommendedName>
</protein>
<dbReference type="OMA" id="SINYIKC"/>
<dbReference type="EMBL" id="AGCU01054089">
    <property type="status" value="NOT_ANNOTATED_CDS"/>
    <property type="molecule type" value="Genomic_DNA"/>
</dbReference>
<evidence type="ECO:0000313" key="2">
    <source>
        <dbReference type="Proteomes" id="UP000007267"/>
    </source>
</evidence>
<name>K7F3A0_PELSI</name>
<dbReference type="PANTHER" id="PTHR45913">
    <property type="entry name" value="EPM2A-INTERACTING PROTEIN 1"/>
    <property type="match status" value="1"/>
</dbReference>
<reference evidence="1" key="3">
    <citation type="submission" date="2025-08" db="UniProtKB">
        <authorList>
            <consortium name="Ensembl"/>
        </authorList>
    </citation>
    <scope>IDENTIFICATION</scope>
</reference>
<dbReference type="SUPFAM" id="SSF53098">
    <property type="entry name" value="Ribonuclease H-like"/>
    <property type="match status" value="1"/>
</dbReference>
<organism evidence="1 2">
    <name type="scientific">Pelodiscus sinensis</name>
    <name type="common">Chinese softshell turtle</name>
    <name type="synonym">Trionyx sinensis</name>
    <dbReference type="NCBI Taxonomy" id="13735"/>
    <lineage>
        <taxon>Eukaryota</taxon>
        <taxon>Metazoa</taxon>
        <taxon>Chordata</taxon>
        <taxon>Craniata</taxon>
        <taxon>Vertebrata</taxon>
        <taxon>Euteleostomi</taxon>
        <taxon>Archelosauria</taxon>
        <taxon>Testudinata</taxon>
        <taxon>Testudines</taxon>
        <taxon>Cryptodira</taxon>
        <taxon>Trionychia</taxon>
        <taxon>Trionychidae</taxon>
        <taxon>Pelodiscus</taxon>
    </lineage>
</organism>
<dbReference type="EMBL" id="AGCU01054090">
    <property type="status" value="NOT_ANNOTATED_CDS"/>
    <property type="molecule type" value="Genomic_DNA"/>
</dbReference>
<keyword evidence="2" id="KW-1185">Reference proteome</keyword>
<dbReference type="Proteomes" id="UP000007267">
    <property type="component" value="Unassembled WGS sequence"/>
</dbReference>
<reference evidence="2" key="2">
    <citation type="journal article" date="2013" name="Nat. Genet.">
        <title>The draft genomes of soft-shell turtle and green sea turtle yield insights into the development and evolution of the turtle-specific body plan.</title>
        <authorList>
            <person name="Wang Z."/>
            <person name="Pascual-Anaya J."/>
            <person name="Zadissa A."/>
            <person name="Li W."/>
            <person name="Niimura Y."/>
            <person name="Huang Z."/>
            <person name="Li C."/>
            <person name="White S."/>
            <person name="Xiong Z."/>
            <person name="Fang D."/>
            <person name="Wang B."/>
            <person name="Ming Y."/>
            <person name="Chen Y."/>
            <person name="Zheng Y."/>
            <person name="Kuraku S."/>
            <person name="Pignatelli M."/>
            <person name="Herrero J."/>
            <person name="Beal K."/>
            <person name="Nozawa M."/>
            <person name="Li Q."/>
            <person name="Wang J."/>
            <person name="Zhang H."/>
            <person name="Yu L."/>
            <person name="Shigenobu S."/>
            <person name="Wang J."/>
            <person name="Liu J."/>
            <person name="Flicek P."/>
            <person name="Searle S."/>
            <person name="Wang J."/>
            <person name="Kuratani S."/>
            <person name="Yin Y."/>
            <person name="Aken B."/>
            <person name="Zhang G."/>
            <person name="Irie N."/>
        </authorList>
    </citation>
    <scope>NUCLEOTIDE SEQUENCE [LARGE SCALE GENOMIC DNA]</scope>
    <source>
        <strain evidence="2">Daiwa-1</strain>
    </source>
</reference>
<reference evidence="2" key="1">
    <citation type="submission" date="2011-10" db="EMBL/GenBank/DDBJ databases">
        <authorList>
            <consortium name="Soft-shell Turtle Genome Consortium"/>
        </authorList>
    </citation>
    <scope>NUCLEOTIDE SEQUENCE [LARGE SCALE GENOMIC DNA]</scope>
    <source>
        <strain evidence="2">Daiwa-1</strain>
    </source>
</reference>
<dbReference type="PANTHER" id="PTHR45913:SF22">
    <property type="entry name" value="SCAN BOX DOMAIN-CONTAINING PROTEIN"/>
    <property type="match status" value="1"/>
</dbReference>
<sequence length="525" mass="60160">KNVKRKYSEDYIKFGFTCQEKEGMDLPQCVICFNVLGNDSMKAAKKDEDYFEWQLLGLKWQCLDLTSAFYNKTSNAVRASYIIEDKIAQVKKPHTIVEQLVLPCAKEMVRLVLGEEASRKLNDISVSNNTVSRRINEISQNISEQVVDEIKKSPLFAIQQLDESIDVTLCSQLLVFTRYMVEEDFKDKFLFCKTLDTTTKAQDVMEIVNNFFEVHGLDWVNLVGITNDGAPTMLGSRSGFQMLVKQHAPVVTGVHCFIHKEALASKTLPDQLNAVFEGLVKVVNHIKSLALNTRLFKRFCLDMDSDFDVLLFYTSVRWLSAGNVLNRVFQLREELDLFLQAQGNLLMQSNLELAYLVDIFGILKNLQLQGKGANLFSHQSIIKAFLYKLELQIVRIKGNNLVLGEKEAIRMQILDHLRELRDEFQRYFPQVDRTRDGLSVIRNLFITDVNSVPEDLQEEFLDLKNDFAAYDVYQQATIEKFWASVTGSYPNLLAHTVRFLLPFASTYMCETGILCLLHAKTKNNT</sequence>
<dbReference type="GeneTree" id="ENSGT00940000160807"/>
<dbReference type="AlphaFoldDB" id="K7F3A0"/>
<reference evidence="1" key="4">
    <citation type="submission" date="2025-09" db="UniProtKB">
        <authorList>
            <consortium name="Ensembl"/>
        </authorList>
    </citation>
    <scope>IDENTIFICATION</scope>
</reference>
<proteinExistence type="predicted"/>
<dbReference type="STRING" id="13735.ENSPSIP00000002510"/>
<dbReference type="HOGENOM" id="CLU_021316_5_0_1"/>
<evidence type="ECO:0008006" key="3">
    <source>
        <dbReference type="Google" id="ProtNLM"/>
    </source>
</evidence>
<accession>K7F3A0</accession>
<dbReference type="InterPro" id="IPR012337">
    <property type="entry name" value="RNaseH-like_sf"/>
</dbReference>
<evidence type="ECO:0000313" key="1">
    <source>
        <dbReference type="Ensembl" id="ENSPSIP00000002510.1"/>
    </source>
</evidence>